<protein>
    <submittedName>
        <fullName evidence="3">Uncharacterized protein LOC109373540</fullName>
    </submittedName>
</protein>
<dbReference type="RefSeq" id="XP_019482990.1">
    <property type="nucleotide sequence ID" value="XM_019627445.1"/>
</dbReference>
<feature type="region of interest" description="Disordered" evidence="1">
    <location>
        <begin position="233"/>
        <end position="259"/>
    </location>
</feature>
<organism evidence="2 3">
    <name type="scientific">Hipposideros armiger</name>
    <name type="common">Great Himalayan leaf-nosed bat</name>
    <dbReference type="NCBI Taxonomy" id="186990"/>
    <lineage>
        <taxon>Eukaryota</taxon>
        <taxon>Metazoa</taxon>
        <taxon>Chordata</taxon>
        <taxon>Craniata</taxon>
        <taxon>Vertebrata</taxon>
        <taxon>Euteleostomi</taxon>
        <taxon>Mammalia</taxon>
        <taxon>Eutheria</taxon>
        <taxon>Laurasiatheria</taxon>
        <taxon>Chiroptera</taxon>
        <taxon>Yinpterochiroptera</taxon>
        <taxon>Rhinolophoidea</taxon>
        <taxon>Hipposideridae</taxon>
        <taxon>Hipposideros</taxon>
    </lineage>
</organism>
<feature type="region of interest" description="Disordered" evidence="1">
    <location>
        <begin position="168"/>
        <end position="195"/>
    </location>
</feature>
<reference evidence="3" key="1">
    <citation type="submission" date="2025-08" db="UniProtKB">
        <authorList>
            <consortium name="RefSeq"/>
        </authorList>
    </citation>
    <scope>IDENTIFICATION</scope>
    <source>
        <tissue evidence="3">Muscle</tissue>
    </source>
</reference>
<name>A0A8B7Q2D9_HIPAR</name>
<feature type="region of interest" description="Disordered" evidence="1">
    <location>
        <begin position="76"/>
        <end position="112"/>
    </location>
</feature>
<feature type="compositionally biased region" description="Low complexity" evidence="1">
    <location>
        <begin position="101"/>
        <end position="112"/>
    </location>
</feature>
<evidence type="ECO:0000313" key="3">
    <source>
        <dbReference type="RefSeq" id="XP_019482990.1"/>
    </source>
</evidence>
<proteinExistence type="predicted"/>
<dbReference type="GeneID" id="109373540"/>
<dbReference type="KEGG" id="hai:109373540"/>
<evidence type="ECO:0000256" key="1">
    <source>
        <dbReference type="SAM" id="MobiDB-lite"/>
    </source>
</evidence>
<evidence type="ECO:0000313" key="2">
    <source>
        <dbReference type="Proteomes" id="UP000694851"/>
    </source>
</evidence>
<gene>
    <name evidence="3" type="primary">LOC109373540</name>
</gene>
<accession>A0A8B7Q2D9</accession>
<dbReference type="Proteomes" id="UP000694851">
    <property type="component" value="Unplaced"/>
</dbReference>
<feature type="compositionally biased region" description="Basic and acidic residues" evidence="1">
    <location>
        <begin position="237"/>
        <end position="255"/>
    </location>
</feature>
<dbReference type="AlphaFoldDB" id="A0A8B7Q2D9"/>
<sequence length="282" mass="30616">MGARRGRGGEESPGEAARLRPGLPTDLRRRAAQARGESAGPPGSGGRDEEDPEARRGRGPGWRNPRVCLEVAECADAGGHGGERGKSLLAAEPGHLTKWNSPPRRLSGSPSSQLRVLGLDRSRGWERVRIWYTLPLSQIKAAFLPERERHDPKDGELAVGTCHRAQRRVRPASLESGIPPRLPHSRPRGAEGSVPADCADRRLQLSPCLRPRCPESGILDWRLAAGTGTQVLTDDTSGCREDLEEGRTTRKKEPDSLDDCVEQTPNLFWTVKAAGSGMMVGK</sequence>
<keyword evidence="2" id="KW-1185">Reference proteome</keyword>
<feature type="region of interest" description="Disordered" evidence="1">
    <location>
        <begin position="1"/>
        <end position="64"/>
    </location>
</feature>